<proteinExistence type="predicted"/>
<feature type="domain" description="Fungal-type protein kinase" evidence="1">
    <location>
        <begin position="186"/>
        <end position="309"/>
    </location>
</feature>
<dbReference type="Proteomes" id="UP001145021">
    <property type="component" value="Unassembled WGS sequence"/>
</dbReference>
<gene>
    <name evidence="2" type="ORF">LPJ64_006431</name>
</gene>
<dbReference type="PANTHER" id="PTHR38248:SF2">
    <property type="entry name" value="FUNK1 11"/>
    <property type="match status" value="1"/>
</dbReference>
<dbReference type="EMBL" id="JANBOH010000844">
    <property type="protein sequence ID" value="KAJ1641612.1"/>
    <property type="molecule type" value="Genomic_DNA"/>
</dbReference>
<organism evidence="2 3">
    <name type="scientific">Coemansia asiatica</name>
    <dbReference type="NCBI Taxonomy" id="1052880"/>
    <lineage>
        <taxon>Eukaryota</taxon>
        <taxon>Fungi</taxon>
        <taxon>Fungi incertae sedis</taxon>
        <taxon>Zoopagomycota</taxon>
        <taxon>Kickxellomycotina</taxon>
        <taxon>Kickxellomycetes</taxon>
        <taxon>Kickxellales</taxon>
        <taxon>Kickxellaceae</taxon>
        <taxon>Coemansia</taxon>
    </lineage>
</organism>
<reference evidence="2" key="1">
    <citation type="submission" date="2022-07" db="EMBL/GenBank/DDBJ databases">
        <title>Phylogenomic reconstructions and comparative analyses of Kickxellomycotina fungi.</title>
        <authorList>
            <person name="Reynolds N.K."/>
            <person name="Stajich J.E."/>
            <person name="Barry K."/>
            <person name="Grigoriev I.V."/>
            <person name="Crous P."/>
            <person name="Smith M.E."/>
        </authorList>
    </citation>
    <scope>NUCLEOTIDE SEQUENCE</scope>
    <source>
        <strain evidence="2">NBRC 105413</strain>
    </source>
</reference>
<name>A0A9W7XCI7_9FUNG</name>
<protein>
    <recommendedName>
        <fullName evidence="1">Fungal-type protein kinase domain-containing protein</fullName>
    </recommendedName>
</protein>
<evidence type="ECO:0000313" key="2">
    <source>
        <dbReference type="EMBL" id="KAJ1641612.1"/>
    </source>
</evidence>
<dbReference type="Pfam" id="PF17667">
    <property type="entry name" value="Pkinase_fungal"/>
    <property type="match status" value="1"/>
</dbReference>
<dbReference type="PANTHER" id="PTHR38248">
    <property type="entry name" value="FUNK1 6"/>
    <property type="match status" value="1"/>
</dbReference>
<accession>A0A9W7XCI7</accession>
<keyword evidence="3" id="KW-1185">Reference proteome</keyword>
<feature type="non-terminal residue" evidence="2">
    <location>
        <position position="323"/>
    </location>
</feature>
<evidence type="ECO:0000259" key="1">
    <source>
        <dbReference type="Pfam" id="PF17667"/>
    </source>
</evidence>
<evidence type="ECO:0000313" key="3">
    <source>
        <dbReference type="Proteomes" id="UP001145021"/>
    </source>
</evidence>
<sequence>MKEHSGIVNMLVPKCDSKRAEAERVASLVISQLERVINGADDLQETASVESPHDLFTDDLANSNSNNNSSSAGDTSFLKLIQKSISNNNSQPAQKFRREPEMYPVIASLFRFTEDLITKFAHTQDSTDKSPSQSVKVYSKTDVSPKDSDNYLRIDLGLFLNDMWERPAFDDSFVREDKDFEIGAIDPRYADIFAVIEAKVSENDQAHAYKQLLLYTYNIYWRQHDRRFAWGLTVCDSIVRACVIGNDGALASERMDLTEIDGRSTFVQLLVNMSYCGREQLGFDPTIRHNRAKSLWEIDVYNDSDNSKTTCEIVSVMQAADRL</sequence>
<dbReference type="InterPro" id="IPR040976">
    <property type="entry name" value="Pkinase_fungal"/>
</dbReference>
<comment type="caution">
    <text evidence="2">The sequence shown here is derived from an EMBL/GenBank/DDBJ whole genome shotgun (WGS) entry which is preliminary data.</text>
</comment>
<dbReference type="AlphaFoldDB" id="A0A9W7XCI7"/>